<dbReference type="PANTHER" id="PTHR23505:SF79">
    <property type="entry name" value="PROTEIN SPINSTER"/>
    <property type="match status" value="1"/>
</dbReference>
<name>A0ABU9XYD0_9SPHN</name>
<dbReference type="CDD" id="cd17328">
    <property type="entry name" value="MFS_spinster_like"/>
    <property type="match status" value="1"/>
</dbReference>
<keyword evidence="9" id="KW-1185">Reference proteome</keyword>
<evidence type="ECO:0000313" key="9">
    <source>
        <dbReference type="Proteomes" id="UP001419910"/>
    </source>
</evidence>
<comment type="subcellular location">
    <subcellularLocation>
        <location evidence="1">Membrane</location>
        <topology evidence="1">Multi-pass membrane protein</topology>
    </subcellularLocation>
</comment>
<dbReference type="PANTHER" id="PTHR23505">
    <property type="entry name" value="SPINSTER"/>
    <property type="match status" value="1"/>
</dbReference>
<feature type="transmembrane region" description="Helical" evidence="6">
    <location>
        <begin position="226"/>
        <end position="252"/>
    </location>
</feature>
<dbReference type="InterPro" id="IPR011701">
    <property type="entry name" value="MFS"/>
</dbReference>
<keyword evidence="5 6" id="KW-0472">Membrane</keyword>
<feature type="transmembrane region" description="Helical" evidence="6">
    <location>
        <begin position="427"/>
        <end position="445"/>
    </location>
</feature>
<keyword evidence="2" id="KW-0813">Transport</keyword>
<evidence type="ECO:0000256" key="6">
    <source>
        <dbReference type="SAM" id="Phobius"/>
    </source>
</evidence>
<dbReference type="Proteomes" id="UP001419910">
    <property type="component" value="Unassembled WGS sequence"/>
</dbReference>
<evidence type="ECO:0000256" key="1">
    <source>
        <dbReference type="ARBA" id="ARBA00004141"/>
    </source>
</evidence>
<evidence type="ECO:0000256" key="3">
    <source>
        <dbReference type="ARBA" id="ARBA00022692"/>
    </source>
</evidence>
<keyword evidence="4 6" id="KW-1133">Transmembrane helix</keyword>
<evidence type="ECO:0000256" key="4">
    <source>
        <dbReference type="ARBA" id="ARBA00022989"/>
    </source>
</evidence>
<feature type="transmembrane region" description="Helical" evidence="6">
    <location>
        <begin position="264"/>
        <end position="284"/>
    </location>
</feature>
<accession>A0ABU9XYD0</accession>
<evidence type="ECO:0000313" key="8">
    <source>
        <dbReference type="EMBL" id="MEN2788555.1"/>
    </source>
</evidence>
<reference evidence="8 9" key="1">
    <citation type="submission" date="2024-05" db="EMBL/GenBank/DDBJ databases">
        <authorList>
            <person name="Liu Q."/>
            <person name="Xin Y.-H."/>
        </authorList>
    </citation>
    <scope>NUCLEOTIDE SEQUENCE [LARGE SCALE GENOMIC DNA]</scope>
    <source>
        <strain evidence="8 9">CGMCC 1.10181</strain>
    </source>
</reference>
<dbReference type="InterPro" id="IPR044770">
    <property type="entry name" value="MFS_spinster-like"/>
</dbReference>
<evidence type="ECO:0000256" key="5">
    <source>
        <dbReference type="ARBA" id="ARBA00023136"/>
    </source>
</evidence>
<comment type="caution">
    <text evidence="8">The sequence shown here is derived from an EMBL/GenBank/DDBJ whole genome shotgun (WGS) entry which is preliminary data.</text>
</comment>
<dbReference type="PROSITE" id="PS50850">
    <property type="entry name" value="MFS"/>
    <property type="match status" value="1"/>
</dbReference>
<evidence type="ECO:0000259" key="7">
    <source>
        <dbReference type="PROSITE" id="PS50850"/>
    </source>
</evidence>
<sequence length="461" mass="49183">MRDEDERLLSAGYKRLFIGMSFSVAVFNFADRSVLAVLAQPIKRDLELSDFQLGILQGVAFAFLYAILGLPIGRLAERFSRVKIVAGAILFWSIMTAACGLIGSFTQLLLCRVGVGMGEAGAQPATSSLVSDHFPRERRASAMSLIFLGTPVGTFLGAVVGGWVAAHWGWRAAFFALGVPGVIVGVTILLVLREPRRGLADNAPREPAPLPDFGAFLRAVARKRGLLFVILGGSLAGFGMTAISQFLAVYLARIYQLPVQQAGTLYGTISAIALAAGLIIGSFGTDWLSRRGDRRWPAWGAATGLAIAPLLYWIAFNIHSVLWGSVMLCIAGATMLLYYGPTLAMIQNLLEPRMRATGAALFAILYTIFGSGFGPATVGWLSDHFAQSAFAGGNYLAQCRGGKAALLAAKSLGDPCAVAATYGIRSALMSAVCILFAASICFLFASRTLRKDFYIVGEERV</sequence>
<dbReference type="RefSeq" id="WP_343890572.1">
    <property type="nucleotide sequence ID" value="NZ_BAAAEH010000035.1"/>
</dbReference>
<protein>
    <submittedName>
        <fullName evidence="8">MFS transporter</fullName>
    </submittedName>
</protein>
<proteinExistence type="predicted"/>
<feature type="transmembrane region" description="Helical" evidence="6">
    <location>
        <begin position="321"/>
        <end position="339"/>
    </location>
</feature>
<dbReference type="Pfam" id="PF07690">
    <property type="entry name" value="MFS_1"/>
    <property type="match status" value="1"/>
</dbReference>
<keyword evidence="3 6" id="KW-0812">Transmembrane</keyword>
<feature type="domain" description="Major facilitator superfamily (MFS) profile" evidence="7">
    <location>
        <begin position="17"/>
        <end position="449"/>
    </location>
</feature>
<feature type="transmembrane region" description="Helical" evidence="6">
    <location>
        <begin position="360"/>
        <end position="381"/>
    </location>
</feature>
<feature type="transmembrane region" description="Helical" evidence="6">
    <location>
        <begin position="51"/>
        <end position="72"/>
    </location>
</feature>
<dbReference type="InterPro" id="IPR020846">
    <property type="entry name" value="MFS_dom"/>
</dbReference>
<feature type="transmembrane region" description="Helical" evidence="6">
    <location>
        <begin position="296"/>
        <end position="315"/>
    </location>
</feature>
<gene>
    <name evidence="8" type="ORF">ABC974_02870</name>
</gene>
<feature type="transmembrane region" description="Helical" evidence="6">
    <location>
        <begin position="172"/>
        <end position="192"/>
    </location>
</feature>
<evidence type="ECO:0000256" key="2">
    <source>
        <dbReference type="ARBA" id="ARBA00022448"/>
    </source>
</evidence>
<dbReference type="InterPro" id="IPR036259">
    <property type="entry name" value="MFS_trans_sf"/>
</dbReference>
<feature type="transmembrane region" description="Helical" evidence="6">
    <location>
        <begin position="84"/>
        <end position="110"/>
    </location>
</feature>
<dbReference type="Gene3D" id="1.20.1250.20">
    <property type="entry name" value="MFS general substrate transporter like domains"/>
    <property type="match status" value="1"/>
</dbReference>
<feature type="transmembrane region" description="Helical" evidence="6">
    <location>
        <begin position="145"/>
        <end position="166"/>
    </location>
</feature>
<dbReference type="EMBL" id="JBDIME010000002">
    <property type="protein sequence ID" value="MEN2788555.1"/>
    <property type="molecule type" value="Genomic_DNA"/>
</dbReference>
<dbReference type="SUPFAM" id="SSF103473">
    <property type="entry name" value="MFS general substrate transporter"/>
    <property type="match status" value="1"/>
</dbReference>
<organism evidence="8 9">
    <name type="scientific">Sphingomonas oligophenolica</name>
    <dbReference type="NCBI Taxonomy" id="301154"/>
    <lineage>
        <taxon>Bacteria</taxon>
        <taxon>Pseudomonadati</taxon>
        <taxon>Pseudomonadota</taxon>
        <taxon>Alphaproteobacteria</taxon>
        <taxon>Sphingomonadales</taxon>
        <taxon>Sphingomonadaceae</taxon>
        <taxon>Sphingomonas</taxon>
    </lineage>
</organism>